<dbReference type="UniPathway" id="UPA00253">
    <property type="reaction ID" value="UER00333"/>
</dbReference>
<dbReference type="AlphaFoldDB" id="A0A1M5UKP7"/>
<keyword evidence="5 8" id="KW-0067">ATP-binding</keyword>
<evidence type="ECO:0000256" key="5">
    <source>
        <dbReference type="ARBA" id="ARBA00022840"/>
    </source>
</evidence>
<comment type="subunit">
    <text evidence="8">Homodimer.</text>
</comment>
<dbReference type="SUPFAM" id="SSF52402">
    <property type="entry name" value="Adenine nucleotide alpha hydrolases-like"/>
    <property type="match status" value="1"/>
</dbReference>
<keyword evidence="4 8" id="KW-0547">Nucleotide-binding</keyword>
<feature type="binding site" evidence="8">
    <location>
        <position position="161"/>
    </location>
    <ligand>
        <name>ATP</name>
        <dbReference type="ChEBI" id="CHEBI:30616"/>
    </ligand>
</feature>
<dbReference type="Proteomes" id="UP000184389">
    <property type="component" value="Unassembled WGS sequence"/>
</dbReference>
<dbReference type="GO" id="GO:0009435">
    <property type="term" value="P:NAD+ biosynthetic process"/>
    <property type="evidence" value="ECO:0007669"/>
    <property type="project" value="UniProtKB-UniRule"/>
</dbReference>
<comment type="caution">
    <text evidence="8">Lacks conserved residue(s) required for the propagation of feature annotation.</text>
</comment>
<evidence type="ECO:0000256" key="4">
    <source>
        <dbReference type="ARBA" id="ARBA00022741"/>
    </source>
</evidence>
<dbReference type="EC" id="6.3.1.5" evidence="8 10"/>
<dbReference type="RefSeq" id="WP_072743255.1">
    <property type="nucleotide sequence ID" value="NZ_FQXR01000003.1"/>
</dbReference>
<dbReference type="InterPro" id="IPR022926">
    <property type="entry name" value="NH(3)-dep_NAD(+)_synth"/>
</dbReference>
<comment type="pathway">
    <text evidence="8">Cofactor biosynthesis; NAD(+) biosynthesis; NAD(+) from deamido-NAD(+) (ammonia route): step 1/1.</text>
</comment>
<evidence type="ECO:0000256" key="8">
    <source>
        <dbReference type="HAMAP-Rule" id="MF_00193"/>
    </source>
</evidence>
<gene>
    <name evidence="8" type="primary">nadE</name>
    <name evidence="12" type="ORF">SAMN02745180_00682</name>
</gene>
<protein>
    <recommendedName>
        <fullName evidence="8 10">NH(3)-dependent NAD(+) synthetase</fullName>
        <ecNumber evidence="8 10">6.3.1.5</ecNumber>
    </recommendedName>
</protein>
<dbReference type="CDD" id="cd00553">
    <property type="entry name" value="NAD_synthase"/>
    <property type="match status" value="1"/>
</dbReference>
<dbReference type="InterPro" id="IPR022310">
    <property type="entry name" value="NAD/GMP_synthase"/>
</dbReference>
<feature type="binding site" evidence="8">
    <location>
        <position position="36"/>
    </location>
    <ligand>
        <name>Mg(2+)</name>
        <dbReference type="ChEBI" id="CHEBI:18420"/>
    </ligand>
</feature>
<keyword evidence="13" id="KW-1185">Reference proteome</keyword>
<dbReference type="InterPro" id="IPR014729">
    <property type="entry name" value="Rossmann-like_a/b/a_fold"/>
</dbReference>
<dbReference type="GO" id="GO:0005737">
    <property type="term" value="C:cytoplasm"/>
    <property type="evidence" value="ECO:0007669"/>
    <property type="project" value="InterPro"/>
</dbReference>
<dbReference type="Gene3D" id="3.40.50.620">
    <property type="entry name" value="HUPs"/>
    <property type="match status" value="1"/>
</dbReference>
<dbReference type="NCBIfam" id="TIGR00552">
    <property type="entry name" value="nadE"/>
    <property type="match status" value="1"/>
</dbReference>
<evidence type="ECO:0000256" key="9">
    <source>
        <dbReference type="RuleBase" id="RU003811"/>
    </source>
</evidence>
<comment type="function">
    <text evidence="8">Catalyzes the ATP-dependent amidation of deamido-NAD to form NAD. Uses ammonia as a nitrogen source.</text>
</comment>
<keyword evidence="7 8" id="KW-0520">NAD</keyword>
<feature type="binding site" description="in other chain" evidence="8">
    <location>
        <begin position="229"/>
        <end position="230"/>
    </location>
    <ligand>
        <name>deamido-NAD(+)</name>
        <dbReference type="ChEBI" id="CHEBI:58437"/>
        <note>ligand shared between two neighboring subunits</note>
    </ligand>
</feature>
<feature type="binding site" evidence="8">
    <location>
        <begin position="30"/>
        <end position="37"/>
    </location>
    <ligand>
        <name>ATP</name>
        <dbReference type="ChEBI" id="CHEBI:30616"/>
    </ligand>
</feature>
<accession>A0A1M5UKP7</accession>
<dbReference type="Pfam" id="PF02540">
    <property type="entry name" value="NAD_synthase"/>
    <property type="match status" value="1"/>
</dbReference>
<dbReference type="STRING" id="1123281.SAMN02745180_00682"/>
<dbReference type="GO" id="GO:0005524">
    <property type="term" value="F:ATP binding"/>
    <property type="evidence" value="ECO:0007669"/>
    <property type="project" value="UniProtKB-UniRule"/>
</dbReference>
<keyword evidence="2 8" id="KW-0436">Ligase</keyword>
<evidence type="ECO:0000313" key="13">
    <source>
        <dbReference type="Proteomes" id="UP000184389"/>
    </source>
</evidence>
<dbReference type="GO" id="GO:0008795">
    <property type="term" value="F:NAD+ synthase activity"/>
    <property type="evidence" value="ECO:0007669"/>
    <property type="project" value="UniProtKB-UniRule"/>
</dbReference>
<feature type="binding site" description="in other chain" evidence="8">
    <location>
        <position position="112"/>
    </location>
    <ligand>
        <name>deamido-NAD(+)</name>
        <dbReference type="ChEBI" id="CHEBI:58437"/>
        <note>ligand shared between two neighboring subunits</note>
    </ligand>
</feature>
<dbReference type="PANTHER" id="PTHR23090:SF9">
    <property type="entry name" value="GLUTAMINE-DEPENDENT NAD(+) SYNTHETASE"/>
    <property type="match status" value="1"/>
</dbReference>
<dbReference type="GO" id="GO:0004359">
    <property type="term" value="F:glutaminase activity"/>
    <property type="evidence" value="ECO:0007669"/>
    <property type="project" value="InterPro"/>
</dbReference>
<dbReference type="OrthoDB" id="9803818at2"/>
<comment type="similarity">
    <text evidence="1 8 9">Belongs to the NAD synthetase family.</text>
</comment>
<evidence type="ECO:0000256" key="6">
    <source>
        <dbReference type="ARBA" id="ARBA00022842"/>
    </source>
</evidence>
<keyword evidence="6 8" id="KW-0460">Magnesium</keyword>
<dbReference type="EMBL" id="FQXR01000003">
    <property type="protein sequence ID" value="SHH63537.1"/>
    <property type="molecule type" value="Genomic_DNA"/>
</dbReference>
<evidence type="ECO:0000256" key="10">
    <source>
        <dbReference type="RuleBase" id="RU003812"/>
    </source>
</evidence>
<evidence type="ECO:0000256" key="2">
    <source>
        <dbReference type="ARBA" id="ARBA00022598"/>
    </source>
</evidence>
<feature type="domain" description="NAD/GMP synthase" evidence="11">
    <location>
        <begin position="9"/>
        <end position="234"/>
    </location>
</feature>
<feature type="binding site" evidence="8">
    <location>
        <position position="183"/>
    </location>
    <ligand>
        <name>ATP</name>
        <dbReference type="ChEBI" id="CHEBI:30616"/>
    </ligand>
</feature>
<evidence type="ECO:0000256" key="7">
    <source>
        <dbReference type="ARBA" id="ARBA00023027"/>
    </source>
</evidence>
<feature type="binding site" description="in other chain" evidence="8">
    <location>
        <position position="145"/>
    </location>
    <ligand>
        <name>deamido-NAD(+)</name>
        <dbReference type="ChEBI" id="CHEBI:58437"/>
        <note>ligand shared between two neighboring subunits</note>
    </ligand>
</feature>
<comment type="catalytic activity">
    <reaction evidence="8 10">
        <text>deamido-NAD(+) + NH4(+) + ATP = AMP + diphosphate + NAD(+) + H(+)</text>
        <dbReference type="Rhea" id="RHEA:21188"/>
        <dbReference type="ChEBI" id="CHEBI:15378"/>
        <dbReference type="ChEBI" id="CHEBI:28938"/>
        <dbReference type="ChEBI" id="CHEBI:30616"/>
        <dbReference type="ChEBI" id="CHEBI:33019"/>
        <dbReference type="ChEBI" id="CHEBI:57540"/>
        <dbReference type="ChEBI" id="CHEBI:58437"/>
        <dbReference type="ChEBI" id="CHEBI:456215"/>
        <dbReference type="EC" id="6.3.1.5"/>
    </reaction>
</comment>
<evidence type="ECO:0000256" key="3">
    <source>
        <dbReference type="ARBA" id="ARBA00022723"/>
    </source>
</evidence>
<name>A0A1M5UKP7_9FIRM</name>
<feature type="binding site" evidence="8">
    <location>
        <position position="152"/>
    </location>
    <ligand>
        <name>deamido-NAD(+)</name>
        <dbReference type="ChEBI" id="CHEBI:58437"/>
        <note>ligand shared between two neighboring subunits</note>
    </ligand>
</feature>
<sequence>MENVEKICDEIVKWIKERVEESGSKGVVFGLSGGIDSAVVAGLSKRAFPEDSLGIIMPCHSNPIDEKHGILVAESLSLKTIKVDLTDTYDVFMKTLIDSGENKLAKANVKPRLRMTTLYYFAQLNNYLVVGPSNKSELTVGYFTKHGDSGVDILPIASFVKSEVREMAKFLNIPEIIITKAPTAGLWEDQTDEREMGFGYDVLDNYIKTGRAEDELKEKIERLNKRSEHKRKYPPIFKF</sequence>
<dbReference type="InterPro" id="IPR003694">
    <property type="entry name" value="NAD_synthase"/>
</dbReference>
<feature type="binding site" evidence="8">
    <location>
        <position position="137"/>
    </location>
    <ligand>
        <name>Mg(2+)</name>
        <dbReference type="ChEBI" id="CHEBI:18420"/>
    </ligand>
</feature>
<proteinExistence type="inferred from homology"/>
<evidence type="ECO:0000259" key="11">
    <source>
        <dbReference type="Pfam" id="PF02540"/>
    </source>
</evidence>
<dbReference type="GO" id="GO:0003952">
    <property type="term" value="F:NAD+ synthase (glutamine-hydrolyzing) activity"/>
    <property type="evidence" value="ECO:0007669"/>
    <property type="project" value="InterPro"/>
</dbReference>
<dbReference type="GO" id="GO:0046872">
    <property type="term" value="F:metal ion binding"/>
    <property type="evidence" value="ECO:0007669"/>
    <property type="project" value="UniProtKB-KW"/>
</dbReference>
<organism evidence="12 13">
    <name type="scientific">Sporanaerobacter acetigenes DSM 13106</name>
    <dbReference type="NCBI Taxonomy" id="1123281"/>
    <lineage>
        <taxon>Bacteria</taxon>
        <taxon>Bacillati</taxon>
        <taxon>Bacillota</taxon>
        <taxon>Tissierellia</taxon>
        <taxon>Tissierellales</taxon>
        <taxon>Sporanaerobacteraceae</taxon>
        <taxon>Sporanaerobacter</taxon>
    </lineage>
</organism>
<evidence type="ECO:0000313" key="12">
    <source>
        <dbReference type="EMBL" id="SHH63537.1"/>
    </source>
</evidence>
<evidence type="ECO:0000256" key="1">
    <source>
        <dbReference type="ARBA" id="ARBA00005859"/>
    </source>
</evidence>
<dbReference type="HAMAP" id="MF_00193">
    <property type="entry name" value="NadE_ammonia_dep"/>
    <property type="match status" value="1"/>
</dbReference>
<reference evidence="12 13" key="1">
    <citation type="submission" date="2016-11" db="EMBL/GenBank/DDBJ databases">
        <authorList>
            <person name="Jaros S."/>
            <person name="Januszkiewicz K."/>
            <person name="Wedrychowicz H."/>
        </authorList>
    </citation>
    <scope>NUCLEOTIDE SEQUENCE [LARGE SCALE GENOMIC DNA]</scope>
    <source>
        <strain evidence="12 13">DSM 13106</strain>
    </source>
</reference>
<keyword evidence="3 8" id="KW-0479">Metal-binding</keyword>
<dbReference type="PANTHER" id="PTHR23090">
    <property type="entry name" value="NH 3 /GLUTAMINE-DEPENDENT NAD + SYNTHETASE"/>
    <property type="match status" value="1"/>
</dbReference>